<keyword evidence="2" id="KW-0238">DNA-binding</keyword>
<dbReference type="AlphaFoldDB" id="A0A2B0N0M9"/>
<dbReference type="EMBL" id="NUWN01000011">
    <property type="protein sequence ID" value="PFK46885.1"/>
    <property type="molecule type" value="Genomic_DNA"/>
</dbReference>
<keyword evidence="3" id="KW-0804">Transcription</keyword>
<protein>
    <submittedName>
        <fullName evidence="5">GntR family transcriptional regulator</fullName>
    </submittedName>
</protein>
<dbReference type="GO" id="GO:0003677">
    <property type="term" value="F:DNA binding"/>
    <property type="evidence" value="ECO:0007669"/>
    <property type="project" value="UniProtKB-KW"/>
</dbReference>
<proteinExistence type="predicted"/>
<evidence type="ECO:0000259" key="4">
    <source>
        <dbReference type="PROSITE" id="PS50949"/>
    </source>
</evidence>
<reference evidence="5 6" key="1">
    <citation type="submission" date="2017-09" db="EMBL/GenBank/DDBJ databases">
        <title>Large-scale bioinformatics analysis of Bacillus genomes uncovers conserved roles of natural products in bacterial physiology.</title>
        <authorList>
            <consortium name="Agbiome Team Llc"/>
            <person name="Bleich R.M."/>
            <person name="Grubbs K.J."/>
            <person name="Santa Maria K.C."/>
            <person name="Allen S.E."/>
            <person name="Farag S."/>
            <person name="Shank E.A."/>
            <person name="Bowers A."/>
        </authorList>
    </citation>
    <scope>NUCLEOTIDE SEQUENCE [LARGE SCALE GENOMIC DNA]</scope>
    <source>
        <strain evidence="5 6">AFS083043</strain>
    </source>
</reference>
<evidence type="ECO:0000256" key="3">
    <source>
        <dbReference type="ARBA" id="ARBA00023163"/>
    </source>
</evidence>
<evidence type="ECO:0000313" key="6">
    <source>
        <dbReference type="Proteomes" id="UP000242656"/>
    </source>
</evidence>
<dbReference type="GO" id="GO:0003700">
    <property type="term" value="F:DNA-binding transcription factor activity"/>
    <property type="evidence" value="ECO:0007669"/>
    <property type="project" value="InterPro"/>
</dbReference>
<dbReference type="PROSITE" id="PS50949">
    <property type="entry name" value="HTH_GNTR"/>
    <property type="match status" value="1"/>
</dbReference>
<dbReference type="SUPFAM" id="SSF46785">
    <property type="entry name" value="Winged helix' DNA-binding domain"/>
    <property type="match status" value="1"/>
</dbReference>
<dbReference type="PANTHER" id="PTHR38445:SF9">
    <property type="entry name" value="HTH-TYPE TRANSCRIPTIONAL REPRESSOR YTRA"/>
    <property type="match status" value="1"/>
</dbReference>
<dbReference type="Gene3D" id="1.10.10.10">
    <property type="entry name" value="Winged helix-like DNA-binding domain superfamily/Winged helix DNA-binding domain"/>
    <property type="match status" value="1"/>
</dbReference>
<evidence type="ECO:0000256" key="1">
    <source>
        <dbReference type="ARBA" id="ARBA00023015"/>
    </source>
</evidence>
<organism evidence="5 6">
    <name type="scientific">Bacillus cereus</name>
    <dbReference type="NCBI Taxonomy" id="1396"/>
    <lineage>
        <taxon>Bacteria</taxon>
        <taxon>Bacillati</taxon>
        <taxon>Bacillota</taxon>
        <taxon>Bacilli</taxon>
        <taxon>Bacillales</taxon>
        <taxon>Bacillaceae</taxon>
        <taxon>Bacillus</taxon>
        <taxon>Bacillus cereus group</taxon>
    </lineage>
</organism>
<comment type="caution">
    <text evidence="5">The sequence shown here is derived from an EMBL/GenBank/DDBJ whole genome shotgun (WGS) entry which is preliminary data.</text>
</comment>
<dbReference type="Pfam" id="PF00392">
    <property type="entry name" value="GntR"/>
    <property type="match status" value="1"/>
</dbReference>
<feature type="domain" description="HTH gntR-type" evidence="4">
    <location>
        <begin position="13"/>
        <end position="81"/>
    </location>
</feature>
<accession>A0A2B0N0M9</accession>
<dbReference type="SMART" id="SM00345">
    <property type="entry name" value="HTH_GNTR"/>
    <property type="match status" value="1"/>
</dbReference>
<dbReference type="InterPro" id="IPR036388">
    <property type="entry name" value="WH-like_DNA-bd_sf"/>
</dbReference>
<dbReference type="InterPro" id="IPR000524">
    <property type="entry name" value="Tscrpt_reg_HTH_GntR"/>
</dbReference>
<sequence>MLLHIQLDPRSSTPIWEQIVHNIKELVLRNMLAPTDKLPSVRELASLLVINPNTVSKAYQELERQGIIETLRGKGTFVSQSITPILDERKIAMVEKQFHQLLLEASYLGITKEKIHDWIDSYYKELGGNKDAKSDESRKNN</sequence>
<dbReference type="CDD" id="cd07377">
    <property type="entry name" value="WHTH_GntR"/>
    <property type="match status" value="1"/>
</dbReference>
<dbReference type="Proteomes" id="UP000242656">
    <property type="component" value="Unassembled WGS sequence"/>
</dbReference>
<name>A0A2B0N0M9_BACCE</name>
<dbReference type="InterPro" id="IPR036390">
    <property type="entry name" value="WH_DNA-bd_sf"/>
</dbReference>
<keyword evidence="1" id="KW-0805">Transcription regulation</keyword>
<evidence type="ECO:0000256" key="2">
    <source>
        <dbReference type="ARBA" id="ARBA00023125"/>
    </source>
</evidence>
<evidence type="ECO:0000313" key="5">
    <source>
        <dbReference type="EMBL" id="PFK46885.1"/>
    </source>
</evidence>
<dbReference type="PANTHER" id="PTHR38445">
    <property type="entry name" value="HTH-TYPE TRANSCRIPTIONAL REPRESSOR YTRA"/>
    <property type="match status" value="1"/>
</dbReference>
<gene>
    <name evidence="5" type="ORF">COI93_03285</name>
</gene>